<accession>A0A8D4VMY6</accession>
<dbReference type="EMBL" id="AP019782">
    <property type="protein sequence ID" value="BBL70462.1"/>
    <property type="molecule type" value="Genomic_DNA"/>
</dbReference>
<keyword evidence="2" id="KW-0812">Transmembrane</keyword>
<name>A0A8D4VMY6_9GAMM</name>
<feature type="compositionally biased region" description="Basic and acidic residues" evidence="1">
    <location>
        <begin position="159"/>
        <end position="179"/>
    </location>
</feature>
<gene>
    <name evidence="4" type="ORF">MoryE10_10680</name>
</gene>
<dbReference type="KEGG" id="moz:MoryE10_10680"/>
<reference evidence="4" key="1">
    <citation type="submission" date="2019-06" db="EMBL/GenBank/DDBJ databases">
        <title>Complete genome sequence of Methylogaea oryzae strain JCM16910.</title>
        <authorList>
            <person name="Asakawa S."/>
        </authorList>
    </citation>
    <scope>NUCLEOTIDE SEQUENCE</scope>
    <source>
        <strain evidence="4">E10</strain>
    </source>
</reference>
<dbReference type="Proteomes" id="UP000824988">
    <property type="component" value="Chromosome"/>
</dbReference>
<keyword evidence="5" id="KW-1185">Reference proteome</keyword>
<evidence type="ECO:0000313" key="5">
    <source>
        <dbReference type="Proteomes" id="UP000824988"/>
    </source>
</evidence>
<organism evidence="4 5">
    <name type="scientific">Methylogaea oryzae</name>
    <dbReference type="NCBI Taxonomy" id="1295382"/>
    <lineage>
        <taxon>Bacteria</taxon>
        <taxon>Pseudomonadati</taxon>
        <taxon>Pseudomonadota</taxon>
        <taxon>Gammaproteobacteria</taxon>
        <taxon>Methylococcales</taxon>
        <taxon>Methylococcaceae</taxon>
        <taxon>Methylogaea</taxon>
    </lineage>
</organism>
<feature type="transmembrane region" description="Helical" evidence="2">
    <location>
        <begin position="55"/>
        <end position="74"/>
    </location>
</feature>
<sequence>MGDLLLESFPGLASMPNWHPLLVHFPIALLTCYLLLDVAGAALRNAAWRRMAGGLLYLGTCFAAVAVVLGVQAAQSVSHGGDVHGIMLSHGKHGLVVLGMALLLSLWRRFQGERWSMVGTTLHLALAGVMVLVMAHGADLGGLMVYGHGVGVHGVAVPPHDHDHDHAHEHDDGAEDHHH</sequence>
<dbReference type="AlphaFoldDB" id="A0A8D4VMY6"/>
<feature type="transmembrane region" description="Helical" evidence="2">
    <location>
        <begin position="118"/>
        <end position="138"/>
    </location>
</feature>
<dbReference type="RefSeq" id="WP_054774244.1">
    <property type="nucleotide sequence ID" value="NZ_AP019782.1"/>
</dbReference>
<feature type="transmembrane region" description="Helical" evidence="2">
    <location>
        <begin position="86"/>
        <end position="106"/>
    </location>
</feature>
<keyword evidence="2" id="KW-1133">Transmembrane helix</keyword>
<evidence type="ECO:0000256" key="1">
    <source>
        <dbReference type="SAM" id="MobiDB-lite"/>
    </source>
</evidence>
<dbReference type="InterPro" id="IPR019251">
    <property type="entry name" value="DUF2231_TM"/>
</dbReference>
<evidence type="ECO:0000259" key="3">
    <source>
        <dbReference type="Pfam" id="PF09990"/>
    </source>
</evidence>
<protein>
    <recommendedName>
        <fullName evidence="3">DUF2231 domain-containing protein</fullName>
    </recommendedName>
</protein>
<evidence type="ECO:0000313" key="4">
    <source>
        <dbReference type="EMBL" id="BBL70462.1"/>
    </source>
</evidence>
<feature type="transmembrane region" description="Helical" evidence="2">
    <location>
        <begin position="20"/>
        <end position="43"/>
    </location>
</feature>
<feature type="region of interest" description="Disordered" evidence="1">
    <location>
        <begin position="157"/>
        <end position="179"/>
    </location>
</feature>
<dbReference type="Pfam" id="PF09990">
    <property type="entry name" value="DUF2231"/>
    <property type="match status" value="1"/>
</dbReference>
<evidence type="ECO:0000256" key="2">
    <source>
        <dbReference type="SAM" id="Phobius"/>
    </source>
</evidence>
<keyword evidence="2" id="KW-0472">Membrane</keyword>
<proteinExistence type="predicted"/>
<feature type="domain" description="DUF2231" evidence="3">
    <location>
        <begin position="19"/>
        <end position="153"/>
    </location>
</feature>